<evidence type="ECO:0000256" key="1">
    <source>
        <dbReference type="ARBA" id="ARBA00022603"/>
    </source>
</evidence>
<sequence length="495" mass="53955">MAAEHFRSTPDQIQLAFFVDGSWDRSTGEGAFAVVFYKFAPRSKDDGKCVEMAWRMDPAIHNNYAELMEIAVSPRNANMTATPPFNLVKAAETLLENARRLSALGESGSAPGVNKDEESLRRSIAMTAKKIAFETAPAIDVVKADWVVFADAAAWNLFMEWKAFDLIPLDGSISIADLASALSASESLVSRIANLLIAVGKLLPGPAPGTIRHSRISLLYVSSNTVSALASVAFGNGMKPYARWPEYFAQYGRQEPEGQRHTPFSYGWGHPDLAPWEIKALYPSYASTFTKAMKSRQIVGGDMPVAGPAALYDLSWVGDEAAKKEGPLVVDVGGGLGQLLKDVVTAVPAMTPDRCVLQDRKEVIDEAREVGDELIQQVVMMDHDFHTEQPVKGALVYLLRRILLDYSDKLATGILRQLADALPDDPKARVIIMEERLLDTPVPQNCIVDLVMLNLGGKLRNEKTMGEIATAAGLKVIKYYAKPGDPTCVVECAKA</sequence>
<gene>
    <name evidence="5" type="ORF">B0H67DRAFT_641375</name>
</gene>
<comment type="caution">
    <text evidence="5">The sequence shown here is derived from an EMBL/GenBank/DDBJ whole genome shotgun (WGS) entry which is preliminary data.</text>
</comment>
<keyword evidence="2" id="KW-0808">Transferase</keyword>
<dbReference type="AlphaFoldDB" id="A0AA40AZL8"/>
<name>A0AA40AZL8_9PEZI</name>
<organism evidence="5 6">
    <name type="scientific">Lasiosphaeris hirsuta</name>
    <dbReference type="NCBI Taxonomy" id="260670"/>
    <lineage>
        <taxon>Eukaryota</taxon>
        <taxon>Fungi</taxon>
        <taxon>Dikarya</taxon>
        <taxon>Ascomycota</taxon>
        <taxon>Pezizomycotina</taxon>
        <taxon>Sordariomycetes</taxon>
        <taxon>Sordariomycetidae</taxon>
        <taxon>Sordariales</taxon>
        <taxon>Lasiosphaeriaceae</taxon>
        <taxon>Lasiosphaeris</taxon>
    </lineage>
</organism>
<protein>
    <submittedName>
        <fullName evidence="5">O-methyltransferase-domain-containing protein</fullName>
    </submittedName>
</protein>
<dbReference type="InterPro" id="IPR016461">
    <property type="entry name" value="COMT-like"/>
</dbReference>
<dbReference type="InterPro" id="IPR036390">
    <property type="entry name" value="WH_DNA-bd_sf"/>
</dbReference>
<dbReference type="InterPro" id="IPR001077">
    <property type="entry name" value="COMT_C"/>
</dbReference>
<evidence type="ECO:0000259" key="4">
    <source>
        <dbReference type="Pfam" id="PF00891"/>
    </source>
</evidence>
<dbReference type="SUPFAM" id="SSF53335">
    <property type="entry name" value="S-adenosyl-L-methionine-dependent methyltransferases"/>
    <property type="match status" value="1"/>
</dbReference>
<dbReference type="EMBL" id="JAUKUA010000002">
    <property type="protein sequence ID" value="KAK0724892.1"/>
    <property type="molecule type" value="Genomic_DNA"/>
</dbReference>
<dbReference type="PANTHER" id="PTHR43712">
    <property type="entry name" value="PUTATIVE (AFU_ORTHOLOGUE AFUA_4G14580)-RELATED"/>
    <property type="match status" value="1"/>
</dbReference>
<dbReference type="InterPro" id="IPR029063">
    <property type="entry name" value="SAM-dependent_MTases_sf"/>
</dbReference>
<dbReference type="Gene3D" id="3.40.50.150">
    <property type="entry name" value="Vaccinia Virus protein VP39"/>
    <property type="match status" value="1"/>
</dbReference>
<accession>A0AA40AZL8</accession>
<dbReference type="Pfam" id="PF00891">
    <property type="entry name" value="Methyltransf_2"/>
    <property type="match status" value="1"/>
</dbReference>
<evidence type="ECO:0000256" key="3">
    <source>
        <dbReference type="ARBA" id="ARBA00022691"/>
    </source>
</evidence>
<dbReference type="PROSITE" id="PS51683">
    <property type="entry name" value="SAM_OMT_II"/>
    <property type="match status" value="1"/>
</dbReference>
<feature type="domain" description="O-methyltransferase C-terminal" evidence="4">
    <location>
        <begin position="262"/>
        <end position="474"/>
    </location>
</feature>
<dbReference type="GO" id="GO:0032259">
    <property type="term" value="P:methylation"/>
    <property type="evidence" value="ECO:0007669"/>
    <property type="project" value="UniProtKB-KW"/>
</dbReference>
<dbReference type="SUPFAM" id="SSF46785">
    <property type="entry name" value="Winged helix' DNA-binding domain"/>
    <property type="match status" value="1"/>
</dbReference>
<keyword evidence="3" id="KW-0949">S-adenosyl-L-methionine</keyword>
<evidence type="ECO:0000256" key="2">
    <source>
        <dbReference type="ARBA" id="ARBA00022679"/>
    </source>
</evidence>
<keyword evidence="6" id="KW-1185">Reference proteome</keyword>
<dbReference type="Proteomes" id="UP001172102">
    <property type="component" value="Unassembled WGS sequence"/>
</dbReference>
<dbReference type="GO" id="GO:0008171">
    <property type="term" value="F:O-methyltransferase activity"/>
    <property type="evidence" value="ECO:0007669"/>
    <property type="project" value="InterPro"/>
</dbReference>
<keyword evidence="1" id="KW-0489">Methyltransferase</keyword>
<evidence type="ECO:0000313" key="5">
    <source>
        <dbReference type="EMBL" id="KAK0724892.1"/>
    </source>
</evidence>
<proteinExistence type="predicted"/>
<evidence type="ECO:0000313" key="6">
    <source>
        <dbReference type="Proteomes" id="UP001172102"/>
    </source>
</evidence>
<reference evidence="5" key="1">
    <citation type="submission" date="2023-06" db="EMBL/GenBank/DDBJ databases">
        <title>Genome-scale phylogeny and comparative genomics of the fungal order Sordariales.</title>
        <authorList>
            <consortium name="Lawrence Berkeley National Laboratory"/>
            <person name="Hensen N."/>
            <person name="Bonometti L."/>
            <person name="Westerberg I."/>
            <person name="Brannstrom I.O."/>
            <person name="Guillou S."/>
            <person name="Cros-Aarteil S."/>
            <person name="Calhoun S."/>
            <person name="Haridas S."/>
            <person name="Kuo A."/>
            <person name="Mondo S."/>
            <person name="Pangilinan J."/>
            <person name="Riley R."/>
            <person name="Labutti K."/>
            <person name="Andreopoulos B."/>
            <person name="Lipzen A."/>
            <person name="Chen C."/>
            <person name="Yanf M."/>
            <person name="Daum C."/>
            <person name="Ng V."/>
            <person name="Clum A."/>
            <person name="Steindorff A."/>
            <person name="Ohm R."/>
            <person name="Martin F."/>
            <person name="Silar P."/>
            <person name="Natvig D."/>
            <person name="Lalanne C."/>
            <person name="Gautier V."/>
            <person name="Ament-Velasquez S.L."/>
            <person name="Kruys A."/>
            <person name="Hutchinson M.I."/>
            <person name="Powell A.J."/>
            <person name="Barry K."/>
            <person name="Miller A.N."/>
            <person name="Grigoriev I.V."/>
            <person name="Debuchy R."/>
            <person name="Gladieux P."/>
            <person name="Thoren M.H."/>
            <person name="Johannesson H."/>
        </authorList>
    </citation>
    <scope>NUCLEOTIDE SEQUENCE</scope>
    <source>
        <strain evidence="5">SMH4607-1</strain>
    </source>
</reference>
<dbReference type="PANTHER" id="PTHR43712:SF16">
    <property type="entry name" value="O-METHYLTRANSFERASE ELCB"/>
    <property type="match status" value="1"/>
</dbReference>